<keyword evidence="1" id="KW-1003">Cell membrane</keyword>
<dbReference type="AlphaFoldDB" id="A0A2W7QD75"/>
<dbReference type="GO" id="GO:0022857">
    <property type="term" value="F:transmembrane transporter activity"/>
    <property type="evidence" value="ECO:0007669"/>
    <property type="project" value="UniProtKB-UniRule"/>
</dbReference>
<dbReference type="EMBL" id="QKZQ01000010">
    <property type="protein sequence ID" value="PZX42047.1"/>
    <property type="molecule type" value="Genomic_DNA"/>
</dbReference>
<reference evidence="4 5" key="1">
    <citation type="submission" date="2018-06" db="EMBL/GenBank/DDBJ databases">
        <title>Genomic Encyclopedia of Archaeal and Bacterial Type Strains, Phase II (KMG-II): from individual species to whole genera.</title>
        <authorList>
            <person name="Goeker M."/>
        </authorList>
    </citation>
    <scope>NUCLEOTIDE SEQUENCE [LARGE SCALE GENOMIC DNA]</scope>
    <source>
        <strain evidence="4 5">DSM 13087</strain>
    </source>
</reference>
<feature type="domain" description="TRAP C4-dicarboxylate transport system permease DctM subunit" evidence="3">
    <location>
        <begin position="132"/>
        <end position="564"/>
    </location>
</feature>
<evidence type="ECO:0000313" key="5">
    <source>
        <dbReference type="Proteomes" id="UP000249364"/>
    </source>
</evidence>
<feature type="transmembrane region" description="Helical" evidence="2">
    <location>
        <begin position="147"/>
        <end position="170"/>
    </location>
</feature>
<feature type="transmembrane region" description="Helical" evidence="2">
    <location>
        <begin position="34"/>
        <end position="56"/>
    </location>
</feature>
<accession>A0A2W7QD75</accession>
<feature type="transmembrane region" description="Helical" evidence="2">
    <location>
        <begin position="190"/>
        <end position="212"/>
    </location>
</feature>
<feature type="transmembrane region" description="Helical" evidence="2">
    <location>
        <begin position="62"/>
        <end position="83"/>
    </location>
</feature>
<dbReference type="PANTHER" id="PTHR43849">
    <property type="entry name" value="BLL3936 PROTEIN"/>
    <property type="match status" value="1"/>
</dbReference>
<evidence type="ECO:0000256" key="1">
    <source>
        <dbReference type="RuleBase" id="RU369079"/>
    </source>
</evidence>
<dbReference type="STRING" id="121821.GCA_001870675_03304"/>
<evidence type="ECO:0000256" key="2">
    <source>
        <dbReference type="SAM" id="Phobius"/>
    </source>
</evidence>
<feature type="transmembrane region" description="Helical" evidence="2">
    <location>
        <begin position="569"/>
        <end position="592"/>
    </location>
</feature>
<proteinExistence type="predicted"/>
<feature type="transmembrane region" description="Helical" evidence="2">
    <location>
        <begin position="598"/>
        <end position="631"/>
    </location>
</feature>
<dbReference type="PANTHER" id="PTHR43849:SF2">
    <property type="entry name" value="BLL3936 PROTEIN"/>
    <property type="match status" value="1"/>
</dbReference>
<keyword evidence="5" id="KW-1185">Reference proteome</keyword>
<feature type="transmembrane region" description="Helical" evidence="2">
    <location>
        <begin position="500"/>
        <end position="524"/>
    </location>
</feature>
<feature type="transmembrane region" description="Helical" evidence="2">
    <location>
        <begin position="420"/>
        <end position="441"/>
    </location>
</feature>
<comment type="function">
    <text evidence="1">Part of the tripartite ATP-independent periplasmic (TRAP) transport system.</text>
</comment>
<sequence length="648" mass="68337">MVTPEKSVSVSPTTPDVASALPDASMRERPFSSVAAMVITVISAGYVLFHLYVLNVKPIDPWIFRSVHLSVGSAIAFIIYSGWRGAVRPNILDLAFAVAALWCTYYLYQNLSGLYFRVGALPNQNDVIFATVGIFLVLEFTRRTSGIILPILALIFIGYGLFGNMLPGVLEHRGYSYSRLISYLYGNEGVFGVILAASSTYLVLFIVFAAFLQVSGVGNYFVQLAFAMAGRARGGPAKVAVIASGLMGMINGTSAGNAVATGSLTIPLMKRVGYSPRFAAAVEATASTGGQFLPPIMGAGAFIMAEVTGIPYTQIVIAATIPALLYFFSVYLMVDKEALKQGLVGLPRSELPNLRELVTSIYLLAPILILIILLMSGYSIIRSGTLAMVAVVVTTWFSTRARMSPKVILNALSMGGRMSLQLVAVCACAGIIVGVISLTGLGGRFSYILFSIAQENQLAALLAAMFISIILGMGMPTTAAYAVAASVVAPGLVRTGMDPLLAHLFVFYFSVMSAITPPIALAAFATSGIAGSPPMRTSVEAFKIGLAAFIVPFAFVYSPALIMVGDPLVIAFSIVTAMAGIFLLASAVQGWLLVRAGIAVRIATFIAALLLISGDLLLDTAGLALVAIAYLYQFRLQRAAAAAPPPAV</sequence>
<feature type="transmembrane region" description="Helical" evidence="2">
    <location>
        <begin position="315"/>
        <end position="334"/>
    </location>
</feature>
<comment type="caution">
    <text evidence="4">The sequence shown here is derived from an EMBL/GenBank/DDBJ whole genome shotgun (WGS) entry which is preliminary data.</text>
</comment>
<feature type="transmembrane region" description="Helical" evidence="2">
    <location>
        <begin position="114"/>
        <end position="138"/>
    </location>
</feature>
<dbReference type="OrthoDB" id="9759894at2"/>
<feature type="transmembrane region" description="Helical" evidence="2">
    <location>
        <begin position="461"/>
        <end position="488"/>
    </location>
</feature>
<evidence type="ECO:0000259" key="3">
    <source>
        <dbReference type="Pfam" id="PF06808"/>
    </source>
</evidence>
<gene>
    <name evidence="4" type="ORF">LY56_02340</name>
</gene>
<feature type="transmembrane region" description="Helical" evidence="2">
    <location>
        <begin position="544"/>
        <end position="562"/>
    </location>
</feature>
<keyword evidence="1" id="KW-0997">Cell inner membrane</keyword>
<evidence type="ECO:0000313" key="4">
    <source>
        <dbReference type="EMBL" id="PZX42047.1"/>
    </source>
</evidence>
<keyword evidence="2" id="KW-1133">Transmembrane helix</keyword>
<dbReference type="NCBIfam" id="TIGR02123">
    <property type="entry name" value="TRAP_fused"/>
    <property type="match status" value="1"/>
</dbReference>
<comment type="subcellular location">
    <subcellularLocation>
        <location evidence="1">Cell inner membrane</location>
        <topology evidence="1">Multi-pass membrane protein</topology>
    </subcellularLocation>
</comment>
<dbReference type="InterPro" id="IPR010656">
    <property type="entry name" value="DctM"/>
</dbReference>
<dbReference type="Pfam" id="PF06808">
    <property type="entry name" value="DctM"/>
    <property type="match status" value="1"/>
</dbReference>
<dbReference type="RefSeq" id="WP_071471071.1">
    <property type="nucleotide sequence ID" value="NZ_MEHT01000046.1"/>
</dbReference>
<feature type="transmembrane region" description="Helical" evidence="2">
    <location>
        <begin position="90"/>
        <end position="108"/>
    </location>
</feature>
<keyword evidence="2" id="KW-0472">Membrane</keyword>
<keyword evidence="1" id="KW-0813">Transport</keyword>
<feature type="transmembrane region" description="Helical" evidence="2">
    <location>
        <begin position="354"/>
        <end position="374"/>
    </location>
</feature>
<organism evidence="4 5">
    <name type="scientific">Roseinatronobacter thiooxidans</name>
    <dbReference type="NCBI Taxonomy" id="121821"/>
    <lineage>
        <taxon>Bacteria</taxon>
        <taxon>Pseudomonadati</taxon>
        <taxon>Pseudomonadota</taxon>
        <taxon>Alphaproteobacteria</taxon>
        <taxon>Rhodobacterales</taxon>
        <taxon>Paracoccaceae</taxon>
        <taxon>Roseinatronobacter</taxon>
    </lineage>
</organism>
<protein>
    <submittedName>
        <fullName evidence="4">TRAP transporter 4TM/12TM fusion protein</fullName>
    </submittedName>
</protein>
<dbReference type="InterPro" id="IPR011853">
    <property type="entry name" value="TRAP_DctM-Dct_fused"/>
</dbReference>
<dbReference type="GO" id="GO:0005886">
    <property type="term" value="C:plasma membrane"/>
    <property type="evidence" value="ECO:0007669"/>
    <property type="project" value="UniProtKB-SubCell"/>
</dbReference>
<feature type="transmembrane region" description="Helical" evidence="2">
    <location>
        <begin position="380"/>
        <end position="399"/>
    </location>
</feature>
<name>A0A2W7QD75_9RHOB</name>
<keyword evidence="2" id="KW-0812">Transmembrane</keyword>
<dbReference type="Proteomes" id="UP000249364">
    <property type="component" value="Unassembled WGS sequence"/>
</dbReference>